<evidence type="ECO:0000256" key="3">
    <source>
        <dbReference type="ARBA" id="ARBA00023134"/>
    </source>
</evidence>
<feature type="domain" description="Dynamin-type G" evidence="6">
    <location>
        <begin position="28"/>
        <end position="153"/>
    </location>
</feature>
<dbReference type="InterPro" id="IPR030381">
    <property type="entry name" value="G_DYNAMIN_dom"/>
</dbReference>
<dbReference type="InterPro" id="IPR031692">
    <property type="entry name" value="EHD_N"/>
</dbReference>
<dbReference type="PANTHER" id="PTHR11216:SF62">
    <property type="entry name" value="EH DOMAIN-CONTAINING PROTEIN 2"/>
    <property type="match status" value="1"/>
</dbReference>
<evidence type="ECO:0000256" key="2">
    <source>
        <dbReference type="ARBA" id="ARBA00022741"/>
    </source>
</evidence>
<dbReference type="Pfam" id="PF00350">
    <property type="entry name" value="Dynamin_N"/>
    <property type="match status" value="1"/>
</dbReference>
<dbReference type="InterPro" id="IPR027417">
    <property type="entry name" value="P-loop_NTPase"/>
</dbReference>
<feature type="region of interest" description="Disordered" evidence="5">
    <location>
        <begin position="134"/>
        <end position="153"/>
    </location>
</feature>
<gene>
    <name evidence="7" type="primary">EHD2_2</name>
    <name evidence="7" type="ORF">CHARACLAT_022647</name>
</gene>
<organism evidence="7 8">
    <name type="scientific">Characodon lateralis</name>
    <dbReference type="NCBI Taxonomy" id="208331"/>
    <lineage>
        <taxon>Eukaryota</taxon>
        <taxon>Metazoa</taxon>
        <taxon>Chordata</taxon>
        <taxon>Craniata</taxon>
        <taxon>Vertebrata</taxon>
        <taxon>Euteleostomi</taxon>
        <taxon>Actinopterygii</taxon>
        <taxon>Neopterygii</taxon>
        <taxon>Teleostei</taxon>
        <taxon>Neoteleostei</taxon>
        <taxon>Acanthomorphata</taxon>
        <taxon>Ovalentaria</taxon>
        <taxon>Atherinomorphae</taxon>
        <taxon>Cyprinodontiformes</taxon>
        <taxon>Goodeidae</taxon>
        <taxon>Characodon</taxon>
    </lineage>
</organism>
<keyword evidence="8" id="KW-1185">Reference proteome</keyword>
<comment type="subcellular location">
    <subcellularLocation>
        <location evidence="1">Endomembrane system</location>
        <topology evidence="1">Peripheral membrane protein</topology>
    </subcellularLocation>
</comment>
<evidence type="ECO:0000259" key="6">
    <source>
        <dbReference type="PROSITE" id="PS51718"/>
    </source>
</evidence>
<reference evidence="7 8" key="1">
    <citation type="submission" date="2021-06" db="EMBL/GenBank/DDBJ databases">
        <authorList>
            <person name="Palmer J.M."/>
        </authorList>
    </citation>
    <scope>NUCLEOTIDE SEQUENCE [LARGE SCALE GENOMIC DNA]</scope>
    <source>
        <strain evidence="7 8">CL_MEX2019</strain>
        <tissue evidence="7">Muscle</tissue>
    </source>
</reference>
<dbReference type="Gene3D" id="3.40.50.300">
    <property type="entry name" value="P-loop containing nucleotide triphosphate hydrolases"/>
    <property type="match status" value="1"/>
</dbReference>
<keyword evidence="2" id="KW-0547">Nucleotide-binding</keyword>
<evidence type="ECO:0000313" key="8">
    <source>
        <dbReference type="Proteomes" id="UP001352852"/>
    </source>
</evidence>
<dbReference type="Proteomes" id="UP001352852">
    <property type="component" value="Unassembled WGS sequence"/>
</dbReference>
<dbReference type="PROSITE" id="PS51718">
    <property type="entry name" value="G_DYNAMIN_2"/>
    <property type="match status" value="1"/>
</dbReference>
<evidence type="ECO:0000256" key="5">
    <source>
        <dbReference type="SAM" id="MobiDB-lite"/>
    </source>
</evidence>
<sequence>MYRKKLLPLEQYYGFHDFHSPSLEDADFDNKPMVLVVGQYSTGKTTFIKYLLEQDIPGSRVGPEPTTDCFTAIMHGEVEGVIPGNALIVDPNKPFRKLNPFGNTFLNRFQCAQMPNQVLESISIIDTPGILSGAKQRVSRGERGDKGEERAWG</sequence>
<keyword evidence="3" id="KW-0342">GTP-binding</keyword>
<dbReference type="Gene3D" id="1.10.268.20">
    <property type="match status" value="1"/>
</dbReference>
<feature type="compositionally biased region" description="Basic and acidic residues" evidence="5">
    <location>
        <begin position="139"/>
        <end position="153"/>
    </location>
</feature>
<protein>
    <submittedName>
        <fullName evidence="7">EH domain-containing protein 2</fullName>
    </submittedName>
</protein>
<evidence type="ECO:0000256" key="4">
    <source>
        <dbReference type="ARBA" id="ARBA00023136"/>
    </source>
</evidence>
<dbReference type="Pfam" id="PF16880">
    <property type="entry name" value="EHD_N"/>
    <property type="match status" value="1"/>
</dbReference>
<dbReference type="SUPFAM" id="SSF52540">
    <property type="entry name" value="P-loop containing nucleoside triphosphate hydrolases"/>
    <property type="match status" value="1"/>
</dbReference>
<comment type="caution">
    <text evidence="7">The sequence shown here is derived from an EMBL/GenBank/DDBJ whole genome shotgun (WGS) entry which is preliminary data.</text>
</comment>
<evidence type="ECO:0000256" key="1">
    <source>
        <dbReference type="ARBA" id="ARBA00004184"/>
    </source>
</evidence>
<proteinExistence type="predicted"/>
<dbReference type="PANTHER" id="PTHR11216">
    <property type="entry name" value="EH DOMAIN"/>
    <property type="match status" value="1"/>
</dbReference>
<dbReference type="InterPro" id="IPR045063">
    <property type="entry name" value="Dynamin_N"/>
</dbReference>
<dbReference type="EMBL" id="JAHUTJ010059705">
    <property type="protein sequence ID" value="MED6288059.1"/>
    <property type="molecule type" value="Genomic_DNA"/>
</dbReference>
<evidence type="ECO:0000313" key="7">
    <source>
        <dbReference type="EMBL" id="MED6288059.1"/>
    </source>
</evidence>
<name>A0ABU7EN60_9TELE</name>
<keyword evidence="4" id="KW-0472">Membrane</keyword>
<accession>A0ABU7EN60</accession>